<dbReference type="PROSITE" id="PS51915">
    <property type="entry name" value="ZAD"/>
    <property type="match status" value="1"/>
</dbReference>
<evidence type="ECO:0000256" key="5">
    <source>
        <dbReference type="PROSITE-ProRule" id="PRU00042"/>
    </source>
</evidence>
<dbReference type="SUPFAM" id="SSF57716">
    <property type="entry name" value="Glucocorticoid receptor-like (DNA-binding domain)"/>
    <property type="match status" value="1"/>
</dbReference>
<keyword evidence="2" id="KW-0677">Repeat</keyword>
<dbReference type="GO" id="GO:0008270">
    <property type="term" value="F:zinc ion binding"/>
    <property type="evidence" value="ECO:0007669"/>
    <property type="project" value="UniProtKB-UniRule"/>
</dbReference>
<dbReference type="SUPFAM" id="SSF57667">
    <property type="entry name" value="beta-beta-alpha zinc fingers"/>
    <property type="match status" value="3"/>
</dbReference>
<dbReference type="InterPro" id="IPR013087">
    <property type="entry name" value="Znf_C2H2_type"/>
</dbReference>
<feature type="domain" description="C2H2-type" evidence="7">
    <location>
        <begin position="368"/>
        <end position="395"/>
    </location>
</feature>
<accession>A0A6J1N803</accession>
<evidence type="ECO:0000256" key="3">
    <source>
        <dbReference type="ARBA" id="ARBA00022771"/>
    </source>
</evidence>
<feature type="domain" description="C2H2-type" evidence="7">
    <location>
        <begin position="396"/>
        <end position="418"/>
    </location>
</feature>
<dbReference type="InterPro" id="IPR012934">
    <property type="entry name" value="Znf_AD"/>
</dbReference>
<feature type="domain" description="C2H2-type" evidence="7">
    <location>
        <begin position="339"/>
        <end position="367"/>
    </location>
</feature>
<evidence type="ECO:0000256" key="6">
    <source>
        <dbReference type="PROSITE-ProRule" id="PRU01263"/>
    </source>
</evidence>
<feature type="domain" description="ZAD" evidence="8">
    <location>
        <begin position="22"/>
        <end position="96"/>
    </location>
</feature>
<dbReference type="AlphaFoldDB" id="A0A6J1N803"/>
<feature type="binding site" evidence="6">
    <location>
        <position position="69"/>
    </location>
    <ligand>
        <name>Zn(2+)</name>
        <dbReference type="ChEBI" id="CHEBI:29105"/>
    </ligand>
</feature>
<dbReference type="SMART" id="SM00868">
    <property type="entry name" value="zf-AD"/>
    <property type="match status" value="1"/>
</dbReference>
<dbReference type="Pfam" id="PF07776">
    <property type="entry name" value="zf-AD"/>
    <property type="match status" value="1"/>
</dbReference>
<dbReference type="Proteomes" id="UP001652582">
    <property type="component" value="Chromosome 16"/>
</dbReference>
<feature type="domain" description="C2H2-type" evidence="7">
    <location>
        <begin position="306"/>
        <end position="329"/>
    </location>
</feature>
<dbReference type="GO" id="GO:0005634">
    <property type="term" value="C:nucleus"/>
    <property type="evidence" value="ECO:0007669"/>
    <property type="project" value="InterPro"/>
</dbReference>
<dbReference type="Pfam" id="PF00096">
    <property type="entry name" value="zf-C2H2"/>
    <property type="match status" value="2"/>
</dbReference>
<sequence>MSKTRKLLFNNYNLHDENNRLSLCRICLGNGAKIPIFEIDDEDNNILEKLSLCLKEKIEDVEGYPRLICKICKDILDSAYNFINKYKDTCKILQSGIDIVKQETEVPIENGLSEQEIEIDHIKHEIHPIVDSVSDDDGFSDDDKEFLAPLKLKMQLKVENEPKAVKKKRITRSTNTKEQTNKVASSILEGQFTWNGDQWCFKSSNALKKAKEKLKLLTEIKIKCEPVKKKRIKIEVPKIKKSSQPDPPKLCDLCGEVFKSQDKLNNHKKKIHFKKAIKCPHCAKIISSENHLRKHIKRAHTEQKDFICAACGRGFAFKAELRSHNRSVHEKHLRPKKQFKCKICSKTYKCSKSVVVHERSVHTGQRPAVCTICASSFYHEDYLKEHMRLHTGETPFKCPICGRGYAQRCNMKSHLRIHRVSELDALTLSKLRPNYLRLLKA</sequence>
<evidence type="ECO:0000259" key="8">
    <source>
        <dbReference type="PROSITE" id="PS51915"/>
    </source>
</evidence>
<dbReference type="InterPro" id="IPR036236">
    <property type="entry name" value="Znf_C2H2_sf"/>
</dbReference>
<keyword evidence="4 6" id="KW-0862">Zinc</keyword>
<gene>
    <name evidence="10" type="primary">LOC112046678</name>
</gene>
<evidence type="ECO:0000259" key="7">
    <source>
        <dbReference type="PROSITE" id="PS50157"/>
    </source>
</evidence>
<reference evidence="10" key="1">
    <citation type="submission" date="2025-08" db="UniProtKB">
        <authorList>
            <consortium name="RefSeq"/>
        </authorList>
    </citation>
    <scope>IDENTIFICATION</scope>
</reference>
<evidence type="ECO:0000256" key="4">
    <source>
        <dbReference type="ARBA" id="ARBA00022833"/>
    </source>
</evidence>
<dbReference type="Gene3D" id="3.40.1800.20">
    <property type="match status" value="1"/>
</dbReference>
<feature type="domain" description="C2H2-type" evidence="7">
    <location>
        <begin position="249"/>
        <end position="277"/>
    </location>
</feature>
<name>A0A6J1N803_BICAN</name>
<evidence type="ECO:0000256" key="1">
    <source>
        <dbReference type="ARBA" id="ARBA00022723"/>
    </source>
</evidence>
<dbReference type="PROSITE" id="PS00028">
    <property type="entry name" value="ZINC_FINGER_C2H2_1"/>
    <property type="match status" value="6"/>
</dbReference>
<evidence type="ECO:0000256" key="2">
    <source>
        <dbReference type="ARBA" id="ARBA00022737"/>
    </source>
</evidence>
<dbReference type="GeneID" id="112046678"/>
<keyword evidence="9" id="KW-1185">Reference proteome</keyword>
<dbReference type="PROSITE" id="PS50157">
    <property type="entry name" value="ZINC_FINGER_C2H2_2"/>
    <property type="match status" value="6"/>
</dbReference>
<dbReference type="OrthoDB" id="5305647at2759"/>
<dbReference type="RefSeq" id="XP_023939166.2">
    <property type="nucleotide sequence ID" value="XM_024083398.2"/>
</dbReference>
<organism evidence="9 10">
    <name type="scientific">Bicyclus anynana</name>
    <name type="common">Squinting bush brown butterfly</name>
    <dbReference type="NCBI Taxonomy" id="110368"/>
    <lineage>
        <taxon>Eukaryota</taxon>
        <taxon>Metazoa</taxon>
        <taxon>Ecdysozoa</taxon>
        <taxon>Arthropoda</taxon>
        <taxon>Hexapoda</taxon>
        <taxon>Insecta</taxon>
        <taxon>Pterygota</taxon>
        <taxon>Neoptera</taxon>
        <taxon>Endopterygota</taxon>
        <taxon>Lepidoptera</taxon>
        <taxon>Glossata</taxon>
        <taxon>Ditrysia</taxon>
        <taxon>Papilionoidea</taxon>
        <taxon>Nymphalidae</taxon>
        <taxon>Satyrinae</taxon>
        <taxon>Satyrini</taxon>
        <taxon>Mycalesina</taxon>
        <taxon>Bicyclus</taxon>
    </lineage>
</organism>
<feature type="binding site" evidence="6">
    <location>
        <position position="72"/>
    </location>
    <ligand>
        <name>Zn(2+)</name>
        <dbReference type="ChEBI" id="CHEBI:29105"/>
    </ligand>
</feature>
<evidence type="ECO:0000313" key="10">
    <source>
        <dbReference type="RefSeq" id="XP_023939166.2"/>
    </source>
</evidence>
<dbReference type="Gene3D" id="3.30.160.60">
    <property type="entry name" value="Classic Zinc Finger"/>
    <property type="match status" value="5"/>
</dbReference>
<dbReference type="PANTHER" id="PTHR24379">
    <property type="entry name" value="KRAB AND ZINC FINGER DOMAIN-CONTAINING"/>
    <property type="match status" value="1"/>
</dbReference>
<keyword evidence="3 5" id="KW-0863">Zinc-finger</keyword>
<protein>
    <submittedName>
        <fullName evidence="10">Zinc finger protein 540 isoform X1</fullName>
    </submittedName>
</protein>
<dbReference type="PANTHER" id="PTHR24379:SF125">
    <property type="entry name" value="C2H2-TYPE DOMAIN-CONTAINING PROTEIN"/>
    <property type="match status" value="1"/>
</dbReference>
<dbReference type="SMART" id="SM00355">
    <property type="entry name" value="ZnF_C2H2"/>
    <property type="match status" value="6"/>
</dbReference>
<proteinExistence type="predicted"/>
<dbReference type="KEGG" id="bany:112046678"/>
<feature type="domain" description="C2H2-type" evidence="7">
    <location>
        <begin position="277"/>
        <end position="305"/>
    </location>
</feature>
<feature type="binding site" evidence="6">
    <location>
        <position position="24"/>
    </location>
    <ligand>
        <name>Zn(2+)</name>
        <dbReference type="ChEBI" id="CHEBI:29105"/>
    </ligand>
</feature>
<keyword evidence="1 6" id="KW-0479">Metal-binding</keyword>
<feature type="binding site" evidence="6">
    <location>
        <position position="27"/>
    </location>
    <ligand>
        <name>Zn(2+)</name>
        <dbReference type="ChEBI" id="CHEBI:29105"/>
    </ligand>
</feature>
<evidence type="ECO:0000313" key="9">
    <source>
        <dbReference type="Proteomes" id="UP001652582"/>
    </source>
</evidence>